<feature type="region of interest" description="Disordered" evidence="1">
    <location>
        <begin position="867"/>
        <end position="893"/>
    </location>
</feature>
<dbReference type="OrthoDB" id="545639at2759"/>
<evidence type="ECO:0000313" key="5">
    <source>
        <dbReference type="Proteomes" id="UP000006906"/>
    </source>
</evidence>
<protein>
    <recommendedName>
        <fullName evidence="3">C2 domain-containing protein</fullName>
    </recommendedName>
</protein>
<dbReference type="PROSITE" id="PS50004">
    <property type="entry name" value="C2"/>
    <property type="match status" value="1"/>
</dbReference>
<dbReference type="PANTHER" id="PTHR46296:SF8">
    <property type="entry name" value="OS06G0297800 PROTEIN"/>
    <property type="match status" value="1"/>
</dbReference>
<dbReference type="InterPro" id="IPR000008">
    <property type="entry name" value="C2_dom"/>
</dbReference>
<proteinExistence type="predicted"/>
<feature type="transmembrane region" description="Helical" evidence="2">
    <location>
        <begin position="657"/>
        <end position="677"/>
    </location>
</feature>
<keyword evidence="2" id="KW-1133">Transmembrane helix</keyword>
<reference evidence="4 5" key="1">
    <citation type="journal article" date="2007" name="Science">
        <title>The Chlamydomonas genome reveals the evolution of key animal and plant functions.</title>
        <authorList>
            <person name="Merchant S.S."/>
            <person name="Prochnik S.E."/>
            <person name="Vallon O."/>
            <person name="Harris E.H."/>
            <person name="Karpowicz S.J."/>
            <person name="Witman G.B."/>
            <person name="Terry A."/>
            <person name="Salamov A."/>
            <person name="Fritz-Laylin L.K."/>
            <person name="Marechal-Drouard L."/>
            <person name="Marshall W.F."/>
            <person name="Qu L.H."/>
            <person name="Nelson D.R."/>
            <person name="Sanderfoot A.A."/>
            <person name="Spalding M.H."/>
            <person name="Kapitonov V.V."/>
            <person name="Ren Q."/>
            <person name="Ferris P."/>
            <person name="Lindquist E."/>
            <person name="Shapiro H."/>
            <person name="Lucas S.M."/>
            <person name="Grimwood J."/>
            <person name="Schmutz J."/>
            <person name="Cardol P."/>
            <person name="Cerutti H."/>
            <person name="Chanfreau G."/>
            <person name="Chen C.L."/>
            <person name="Cognat V."/>
            <person name="Croft M.T."/>
            <person name="Dent R."/>
            <person name="Dutcher S."/>
            <person name="Fernandez E."/>
            <person name="Fukuzawa H."/>
            <person name="Gonzalez-Ballester D."/>
            <person name="Gonzalez-Halphen D."/>
            <person name="Hallmann A."/>
            <person name="Hanikenne M."/>
            <person name="Hippler M."/>
            <person name="Inwood W."/>
            <person name="Jabbari K."/>
            <person name="Kalanon M."/>
            <person name="Kuras R."/>
            <person name="Lefebvre P.A."/>
            <person name="Lemaire S.D."/>
            <person name="Lobanov A.V."/>
            <person name="Lohr M."/>
            <person name="Manuell A."/>
            <person name="Meier I."/>
            <person name="Mets L."/>
            <person name="Mittag M."/>
            <person name="Mittelmeier T."/>
            <person name="Moroney J.V."/>
            <person name="Moseley J."/>
            <person name="Napoli C."/>
            <person name="Nedelcu A.M."/>
            <person name="Niyogi K."/>
            <person name="Novoselov S.V."/>
            <person name="Paulsen I.T."/>
            <person name="Pazour G."/>
            <person name="Purton S."/>
            <person name="Ral J.P."/>
            <person name="Riano-Pachon D.M."/>
            <person name="Riekhof W."/>
            <person name="Rymarquis L."/>
            <person name="Schroda M."/>
            <person name="Stern D."/>
            <person name="Umen J."/>
            <person name="Willows R."/>
            <person name="Wilson N."/>
            <person name="Zimmer S.L."/>
            <person name="Allmer J."/>
            <person name="Balk J."/>
            <person name="Bisova K."/>
            <person name="Chen C.J."/>
            <person name="Elias M."/>
            <person name="Gendler K."/>
            <person name="Hauser C."/>
            <person name="Lamb M.R."/>
            <person name="Ledford H."/>
            <person name="Long J.C."/>
            <person name="Minagawa J."/>
            <person name="Page M.D."/>
            <person name="Pan J."/>
            <person name="Pootakham W."/>
            <person name="Roje S."/>
            <person name="Rose A."/>
            <person name="Stahlberg E."/>
            <person name="Terauchi A.M."/>
            <person name="Yang P."/>
            <person name="Ball S."/>
            <person name="Bowler C."/>
            <person name="Dieckmann C.L."/>
            <person name="Gladyshev V.N."/>
            <person name="Green P."/>
            <person name="Jorgensen R."/>
            <person name="Mayfield S."/>
            <person name="Mueller-Roeber B."/>
            <person name="Rajamani S."/>
            <person name="Sayre R.T."/>
            <person name="Brokstein P."/>
            <person name="Dubchak I."/>
            <person name="Goodstein D."/>
            <person name="Hornick L."/>
            <person name="Huang Y.W."/>
            <person name="Jhaveri J."/>
            <person name="Luo Y."/>
            <person name="Martinez D."/>
            <person name="Ngau W.C."/>
            <person name="Otillar B."/>
            <person name="Poliakov A."/>
            <person name="Porter A."/>
            <person name="Szajkowski L."/>
            <person name="Werner G."/>
            <person name="Zhou K."/>
            <person name="Grigoriev I.V."/>
            <person name="Rokhsar D.S."/>
            <person name="Grossman A.R."/>
        </authorList>
    </citation>
    <scope>NUCLEOTIDE SEQUENCE [LARGE SCALE GENOMIC DNA]</scope>
    <source>
        <strain evidence="5">CC-503</strain>
    </source>
</reference>
<dbReference type="Gene3D" id="2.60.40.150">
    <property type="entry name" value="C2 domain"/>
    <property type="match status" value="1"/>
</dbReference>
<feature type="transmembrane region" description="Helical" evidence="2">
    <location>
        <begin position="629"/>
        <end position="650"/>
    </location>
</feature>
<feature type="compositionally biased region" description="Polar residues" evidence="1">
    <location>
        <begin position="20"/>
        <end position="32"/>
    </location>
</feature>
<evidence type="ECO:0000259" key="3">
    <source>
        <dbReference type="PROSITE" id="PS50004"/>
    </source>
</evidence>
<sequence length="1022" mass="102713">MALEIAASCSDGSWLDPGPASSTLAQQESNSRYPAMGVAQPFPQAPSTSRSDGANLEPEVDATVWPIGASTRSQADSASGRVTAASVPPTPSGGASLQRAALVIDRGGVGSRRDGSGGGGGAAAAEPAADADPDAAAAAAEPPPSPTADSAAGAASTSAGANSAVAALLKRVNSHLPHLHHLLGSAADAAAGGDLAVGSRPGIDAAAAAALAATNRARYATAVAASMQRQQRERLAPADLFLVVHVEAAQDLQPGRRGGLTTCDPYVKGWLQWPVRTGGGGGNGRAAAVQHTPAQKTRMLFVNRHPMWHQRLAFGLAGVGEAAELCLQVKDFDGRLASASVAGQVAPLPLAQVLRNVQDLGRDQAYSLDLRAEDGTPRPGQLRVHISVHEQAAYAQATVLADAMERRATVAVALRGRRLHVGCSQLSGLTGLRGREHDLVLEFRLCGVVVHRPLNCLGISGGRARPQQLDGAAAAADADAAVGVAGGGGGGGGGGDAVGGSAEAAAPPPLLAAAELSLDDALREPLDAWAEEQKFGDVHVTLLLHKKKDGGVGGGKGGGKEALCINPGDYKAIARTQVPLWDVNIRPRPNTVAAGACDAATVEPPAAAPVAQRILAGLSAANAALPRGWPGPLLAAAVAALVAAKLLPLLGLLSPSAANAISGVASLAFMLGFVGLAEAAAGRSRLGGGGAAAKAAAEPPRPQLAEMDLTAPPLVYGRWYSRRMEQLDEAVFRAPAAQAAAGAGVARGMRRAAAAAATEPVDARLVLEIVPPPPLPPAAAAAAAAAEVPLPVDFDVPDVDAPAAPLPPAATAGLPGGVPVCHMLLGCGPHAAFKHLFAPGSELASRVAVAQGVMGMMVLKPWTAAGAAATTPSPSPSPSAATAAAAAATSPPPQPMMTCEMTYKAKSKWPFIPDSAATQKQEVVEKCDGGWVVENRILPDVSAGLVAIRVKVVGTHAGPGKTLLTATLTVEHTHATQRSGLFRVIKGAAPGATQGYYAELRKQMELLGISVTDAPATAPAAA</sequence>
<dbReference type="InterPro" id="IPR035892">
    <property type="entry name" value="C2_domain_sf"/>
</dbReference>
<dbReference type="Gramene" id="PNW77762">
    <property type="protein sequence ID" value="PNW77762"/>
    <property type="gene ID" value="CHLRE_10g450650v5"/>
</dbReference>
<organism evidence="4 5">
    <name type="scientific">Chlamydomonas reinhardtii</name>
    <name type="common">Chlamydomonas smithii</name>
    <dbReference type="NCBI Taxonomy" id="3055"/>
    <lineage>
        <taxon>Eukaryota</taxon>
        <taxon>Viridiplantae</taxon>
        <taxon>Chlorophyta</taxon>
        <taxon>core chlorophytes</taxon>
        <taxon>Chlorophyceae</taxon>
        <taxon>CS clade</taxon>
        <taxon>Chlamydomonadales</taxon>
        <taxon>Chlamydomonadaceae</taxon>
        <taxon>Chlamydomonas</taxon>
    </lineage>
</organism>
<dbReference type="GeneID" id="5723885"/>
<feature type="compositionally biased region" description="Low complexity" evidence="1">
    <location>
        <begin position="123"/>
        <end position="140"/>
    </location>
</feature>
<dbReference type="InterPro" id="IPR044511">
    <property type="entry name" value="At1g03370/At5g50170-like"/>
</dbReference>
<accession>A0A2K3DB56</accession>
<dbReference type="Proteomes" id="UP000006906">
    <property type="component" value="Chromosome 10"/>
</dbReference>
<evidence type="ECO:0000313" key="4">
    <source>
        <dbReference type="EMBL" id="PNW77762.1"/>
    </source>
</evidence>
<evidence type="ECO:0000256" key="1">
    <source>
        <dbReference type="SAM" id="MobiDB-lite"/>
    </source>
</evidence>
<keyword evidence="5" id="KW-1185">Reference proteome</keyword>
<dbReference type="RefSeq" id="XP_042920357.1">
    <property type="nucleotide sequence ID" value="XM_043066960.1"/>
</dbReference>
<dbReference type="Pfam" id="PF00168">
    <property type="entry name" value="C2"/>
    <property type="match status" value="1"/>
</dbReference>
<evidence type="ECO:0000256" key="2">
    <source>
        <dbReference type="SAM" id="Phobius"/>
    </source>
</evidence>
<dbReference type="InParanoid" id="A0A2K3DB56"/>
<name>A0A2K3DB56_CHLRE</name>
<dbReference type="AlphaFoldDB" id="A0A2K3DB56"/>
<feature type="region of interest" description="Disordered" evidence="1">
    <location>
        <begin position="1"/>
        <end position="155"/>
    </location>
</feature>
<feature type="domain" description="C2" evidence="3">
    <location>
        <begin position="223"/>
        <end position="366"/>
    </location>
</feature>
<dbReference type="CDD" id="cd00030">
    <property type="entry name" value="C2"/>
    <property type="match status" value="1"/>
</dbReference>
<dbReference type="EMBL" id="CM008971">
    <property type="protein sequence ID" value="PNW77762.1"/>
    <property type="molecule type" value="Genomic_DNA"/>
</dbReference>
<dbReference type="SMART" id="SM00239">
    <property type="entry name" value="C2"/>
    <property type="match status" value="1"/>
</dbReference>
<dbReference type="PANTHER" id="PTHR46296">
    <property type="entry name" value="BNAA05G37250D PROTEIN"/>
    <property type="match status" value="1"/>
</dbReference>
<dbReference type="SUPFAM" id="SSF49562">
    <property type="entry name" value="C2 domain (Calcium/lipid-binding domain, CaLB)"/>
    <property type="match status" value="1"/>
</dbReference>
<keyword evidence="2" id="KW-0812">Transmembrane</keyword>
<keyword evidence="2" id="KW-0472">Membrane</keyword>
<dbReference type="KEGG" id="cre:CHLRE_10g450650v5"/>
<gene>
    <name evidence="4" type="ORF">CHLRE_10g450650v5</name>
</gene>
<feature type="compositionally biased region" description="Low complexity" evidence="1">
    <location>
        <begin position="867"/>
        <end position="889"/>
    </location>
</feature>
<dbReference type="ExpressionAtlas" id="A0A2K3DB56">
    <property type="expression patterns" value="baseline and differential"/>
</dbReference>